<dbReference type="InterPro" id="IPR002110">
    <property type="entry name" value="Ankyrin_rpt"/>
</dbReference>
<dbReference type="PROSITE" id="PS50297">
    <property type="entry name" value="ANK_REP_REGION"/>
    <property type="match status" value="2"/>
</dbReference>
<dbReference type="Gene3D" id="1.25.40.20">
    <property type="entry name" value="Ankyrin repeat-containing domain"/>
    <property type="match status" value="1"/>
</dbReference>
<dbReference type="EMBL" id="JADXDR010000003">
    <property type="protein sequence ID" value="KAI7846363.1"/>
    <property type="molecule type" value="Genomic_DNA"/>
</dbReference>
<dbReference type="Proteomes" id="UP001205105">
    <property type="component" value="Unassembled WGS sequence"/>
</dbReference>
<dbReference type="SUPFAM" id="SSF48403">
    <property type="entry name" value="Ankyrin repeat"/>
    <property type="match status" value="1"/>
</dbReference>
<reference evidence="2" key="1">
    <citation type="submission" date="2020-11" db="EMBL/GenBank/DDBJ databases">
        <title>Chlorella ohadii genome sequencing and assembly.</title>
        <authorList>
            <person name="Murik O."/>
            <person name="Treves H."/>
            <person name="Kedem I."/>
            <person name="Shotland Y."/>
            <person name="Kaplan A."/>
        </authorList>
    </citation>
    <scope>NUCLEOTIDE SEQUENCE</scope>
    <source>
        <strain evidence="2">1</strain>
    </source>
</reference>
<dbReference type="AlphaFoldDB" id="A0AAD5H997"/>
<accession>A0AAD5H997</accession>
<comment type="caution">
    <text evidence="2">The sequence shown here is derived from an EMBL/GenBank/DDBJ whole genome shotgun (WGS) entry which is preliminary data.</text>
</comment>
<dbReference type="SMART" id="SM00248">
    <property type="entry name" value="ANK"/>
    <property type="match status" value="3"/>
</dbReference>
<sequence length="109" mass="11085">MRGQTPLHEAAVRGHTAAVERLLVACPAAASARRQDNASALYLAAENGHEEVVSLLLDAAPGEVLGVADGIGNGPTPAHIAADNNHAGILLRILKATPQASQAPDLKAS</sequence>
<name>A0AAD5H997_9CHLO</name>
<feature type="repeat" description="ANK" evidence="1">
    <location>
        <begin position="2"/>
        <end position="35"/>
    </location>
</feature>
<evidence type="ECO:0000313" key="2">
    <source>
        <dbReference type="EMBL" id="KAI7846363.1"/>
    </source>
</evidence>
<dbReference type="InterPro" id="IPR036770">
    <property type="entry name" value="Ankyrin_rpt-contain_sf"/>
</dbReference>
<dbReference type="PANTHER" id="PTHR24121">
    <property type="entry name" value="NO MECHANORECEPTOR POTENTIAL C, ISOFORM D-RELATED"/>
    <property type="match status" value="1"/>
</dbReference>
<dbReference type="Pfam" id="PF12796">
    <property type="entry name" value="Ank_2"/>
    <property type="match status" value="1"/>
</dbReference>
<keyword evidence="1" id="KW-0040">ANK repeat</keyword>
<evidence type="ECO:0000256" key="1">
    <source>
        <dbReference type="PROSITE-ProRule" id="PRU00023"/>
    </source>
</evidence>
<feature type="repeat" description="ANK" evidence="1">
    <location>
        <begin position="36"/>
        <end position="58"/>
    </location>
</feature>
<dbReference type="PANTHER" id="PTHR24121:SF23">
    <property type="entry name" value="NO MECHANORECEPTOR POTENTIAL C, ISOFORM H"/>
    <property type="match status" value="1"/>
</dbReference>
<dbReference type="PROSITE" id="PS50088">
    <property type="entry name" value="ANK_REPEAT"/>
    <property type="match status" value="2"/>
</dbReference>
<gene>
    <name evidence="2" type="ORF">COHA_000075</name>
</gene>
<keyword evidence="3" id="KW-1185">Reference proteome</keyword>
<evidence type="ECO:0000313" key="3">
    <source>
        <dbReference type="Proteomes" id="UP001205105"/>
    </source>
</evidence>
<proteinExistence type="predicted"/>
<organism evidence="2 3">
    <name type="scientific">Chlorella ohadii</name>
    <dbReference type="NCBI Taxonomy" id="2649997"/>
    <lineage>
        <taxon>Eukaryota</taxon>
        <taxon>Viridiplantae</taxon>
        <taxon>Chlorophyta</taxon>
        <taxon>core chlorophytes</taxon>
        <taxon>Trebouxiophyceae</taxon>
        <taxon>Chlorellales</taxon>
        <taxon>Chlorellaceae</taxon>
        <taxon>Chlorella clade</taxon>
        <taxon>Chlorella</taxon>
    </lineage>
</organism>
<protein>
    <submittedName>
        <fullName evidence="2">Uncharacterized protein</fullName>
    </submittedName>
</protein>